<evidence type="ECO:0000313" key="3">
    <source>
        <dbReference type="EMBL" id="GAA2323682.1"/>
    </source>
</evidence>
<gene>
    <name evidence="3" type="ORF">GCM10010403_12230</name>
</gene>
<evidence type="ECO:0000256" key="1">
    <source>
        <dbReference type="ARBA" id="ARBA00022679"/>
    </source>
</evidence>
<dbReference type="Pfam" id="PF00583">
    <property type="entry name" value="Acetyltransf_1"/>
    <property type="match status" value="1"/>
</dbReference>
<feature type="domain" description="N-acetyltransferase" evidence="2">
    <location>
        <begin position="4"/>
        <end position="162"/>
    </location>
</feature>
<evidence type="ECO:0000313" key="4">
    <source>
        <dbReference type="Proteomes" id="UP001501584"/>
    </source>
</evidence>
<dbReference type="SUPFAM" id="SSF55729">
    <property type="entry name" value="Acyl-CoA N-acyltransferases (Nat)"/>
    <property type="match status" value="1"/>
</dbReference>
<dbReference type="PANTHER" id="PTHR13947">
    <property type="entry name" value="GNAT FAMILY N-ACETYLTRANSFERASE"/>
    <property type="match status" value="1"/>
</dbReference>
<comment type="caution">
    <text evidence="3">The sequence shown here is derived from an EMBL/GenBank/DDBJ whole genome shotgun (WGS) entry which is preliminary data.</text>
</comment>
<evidence type="ECO:0000259" key="2">
    <source>
        <dbReference type="PROSITE" id="PS51186"/>
    </source>
</evidence>
<protein>
    <recommendedName>
        <fullName evidence="2">N-acetyltransferase domain-containing protein</fullName>
    </recommendedName>
</protein>
<proteinExistence type="predicted"/>
<dbReference type="EMBL" id="BAAASX010000002">
    <property type="protein sequence ID" value="GAA2323682.1"/>
    <property type="molecule type" value="Genomic_DNA"/>
</dbReference>
<dbReference type="CDD" id="cd04301">
    <property type="entry name" value="NAT_SF"/>
    <property type="match status" value="1"/>
</dbReference>
<reference evidence="4" key="1">
    <citation type="journal article" date="2019" name="Int. J. Syst. Evol. Microbiol.">
        <title>The Global Catalogue of Microorganisms (GCM) 10K type strain sequencing project: providing services to taxonomists for standard genome sequencing and annotation.</title>
        <authorList>
            <consortium name="The Broad Institute Genomics Platform"/>
            <consortium name="The Broad Institute Genome Sequencing Center for Infectious Disease"/>
            <person name="Wu L."/>
            <person name="Ma J."/>
        </authorList>
    </citation>
    <scope>NUCLEOTIDE SEQUENCE [LARGE SCALE GENOMIC DNA]</scope>
    <source>
        <strain evidence="4">JCM 6238</strain>
    </source>
</reference>
<sequence length="170" mass="18948">MDTPVLRALRPGDLGWIVYSQGKGYAEQFGWNEEYEALIARIVADYAERHDPARETGWIAELNGEPVGSILCVDAGDSVAKLRLLWVEPSARGHGVGVLLVRQCVDFARGAGYLSMTLWTMSLLHPARRLYEDAGFTLTSERPVRMFGKDDLVNQIWDLPLRDSASSLPE</sequence>
<dbReference type="PROSITE" id="PS51186">
    <property type="entry name" value="GNAT"/>
    <property type="match status" value="1"/>
</dbReference>
<name>A0ABP5S766_9ACTN</name>
<keyword evidence="4" id="KW-1185">Reference proteome</keyword>
<accession>A0ABP5S766</accession>
<dbReference type="InterPro" id="IPR050769">
    <property type="entry name" value="NAT_camello-type"/>
</dbReference>
<dbReference type="InterPro" id="IPR000182">
    <property type="entry name" value="GNAT_dom"/>
</dbReference>
<dbReference type="Gene3D" id="3.40.630.30">
    <property type="match status" value="1"/>
</dbReference>
<dbReference type="Proteomes" id="UP001501584">
    <property type="component" value="Unassembled WGS sequence"/>
</dbReference>
<organism evidence="3 4">
    <name type="scientific">Glycomyces rutgersensis</name>
    <dbReference type="NCBI Taxonomy" id="58115"/>
    <lineage>
        <taxon>Bacteria</taxon>
        <taxon>Bacillati</taxon>
        <taxon>Actinomycetota</taxon>
        <taxon>Actinomycetes</taxon>
        <taxon>Glycomycetales</taxon>
        <taxon>Glycomycetaceae</taxon>
        <taxon>Glycomyces</taxon>
    </lineage>
</organism>
<keyword evidence="1" id="KW-0808">Transferase</keyword>
<dbReference type="PANTHER" id="PTHR13947:SF37">
    <property type="entry name" value="LD18367P"/>
    <property type="match status" value="1"/>
</dbReference>
<dbReference type="RefSeq" id="WP_310285721.1">
    <property type="nucleotide sequence ID" value="NZ_BAAASX010000002.1"/>
</dbReference>
<dbReference type="InterPro" id="IPR016181">
    <property type="entry name" value="Acyl_CoA_acyltransferase"/>
</dbReference>